<dbReference type="InterPro" id="IPR036225">
    <property type="entry name" value="SRP/SRP_N"/>
</dbReference>
<dbReference type="Pfam" id="PF01793">
    <property type="entry name" value="Glyco_transf_15"/>
    <property type="match status" value="2"/>
</dbReference>
<dbReference type="GO" id="GO:0006886">
    <property type="term" value="P:intracellular protein transport"/>
    <property type="evidence" value="ECO:0007669"/>
    <property type="project" value="InterPro"/>
</dbReference>
<dbReference type="SUPFAM" id="SSF52540">
    <property type="entry name" value="P-loop containing nucleoside triphosphate hydrolases"/>
    <property type="match status" value="1"/>
</dbReference>
<evidence type="ECO:0000256" key="2">
    <source>
        <dbReference type="ARBA" id="ARBA00007677"/>
    </source>
</evidence>
<comment type="similarity">
    <text evidence="3">Belongs to the GTP-binding SRP family.</text>
</comment>
<evidence type="ECO:0000256" key="9">
    <source>
        <dbReference type="ARBA" id="ARBA00023170"/>
    </source>
</evidence>
<name>A0A9P6X6V7_RHIOR</name>
<dbReference type="SUPFAM" id="SSF47364">
    <property type="entry name" value="Domain of the SRP/SRP receptor G-proteins"/>
    <property type="match status" value="1"/>
</dbReference>
<comment type="subcellular location">
    <subcellularLocation>
        <location evidence="1">Endoplasmic reticulum membrane</location>
        <topology evidence="1">Peripheral membrane protein</topology>
        <orientation evidence="1">Cytoplasmic side</orientation>
    </subcellularLocation>
</comment>
<feature type="domain" description="SRP54-type proteins GTP-binding" evidence="11">
    <location>
        <begin position="846"/>
        <end position="859"/>
    </location>
</feature>
<dbReference type="FunFam" id="3.40.50.300:FF:000188">
    <property type="entry name" value="signal recognition particle receptor subunit alpha"/>
    <property type="match status" value="1"/>
</dbReference>
<keyword evidence="13" id="KW-1185">Reference proteome</keyword>
<dbReference type="EMBL" id="JAANQT010001123">
    <property type="protein sequence ID" value="KAG1306496.1"/>
    <property type="molecule type" value="Genomic_DNA"/>
</dbReference>
<dbReference type="Gene3D" id="3.30.450.60">
    <property type="match status" value="1"/>
</dbReference>
<dbReference type="SUPFAM" id="SSF53448">
    <property type="entry name" value="Nucleotide-diphospho-sugar transferases"/>
    <property type="match status" value="1"/>
</dbReference>
<dbReference type="AlphaFoldDB" id="A0A9P6X6V7"/>
<dbReference type="GO" id="GO:0005047">
    <property type="term" value="F:signal recognition particle binding"/>
    <property type="evidence" value="ECO:0007669"/>
    <property type="project" value="InterPro"/>
</dbReference>
<dbReference type="Gene3D" id="3.90.550.10">
    <property type="entry name" value="Spore Coat Polysaccharide Biosynthesis Protein SpsA, Chain A"/>
    <property type="match status" value="1"/>
</dbReference>
<evidence type="ECO:0000256" key="6">
    <source>
        <dbReference type="ARBA" id="ARBA00022824"/>
    </source>
</evidence>
<reference evidence="12" key="1">
    <citation type="journal article" date="2020" name="Microb. Genom.">
        <title>Genetic diversity of clinical and environmental Mucorales isolates obtained from an investigation of mucormycosis cases among solid organ transplant recipients.</title>
        <authorList>
            <person name="Nguyen M.H."/>
            <person name="Kaul D."/>
            <person name="Muto C."/>
            <person name="Cheng S.J."/>
            <person name="Richter R.A."/>
            <person name="Bruno V.M."/>
            <person name="Liu G."/>
            <person name="Beyhan S."/>
            <person name="Sundermann A.J."/>
            <person name="Mounaud S."/>
            <person name="Pasculle A.W."/>
            <person name="Nierman W.C."/>
            <person name="Driscoll E."/>
            <person name="Cumbie R."/>
            <person name="Clancy C.J."/>
            <person name="Dupont C.L."/>
        </authorList>
    </citation>
    <scope>NUCLEOTIDE SEQUENCE</scope>
    <source>
        <strain evidence="12">GL11</strain>
    </source>
</reference>
<dbReference type="PANTHER" id="PTHR43134:SF1">
    <property type="entry name" value="SIGNAL RECOGNITION PARTICLE RECEPTOR SUBUNIT ALPHA"/>
    <property type="match status" value="1"/>
</dbReference>
<dbReference type="GO" id="GO:0003924">
    <property type="term" value="F:GTPase activity"/>
    <property type="evidence" value="ECO:0007669"/>
    <property type="project" value="InterPro"/>
</dbReference>
<protein>
    <recommendedName>
        <fullName evidence="11">SRP54-type proteins GTP-binding domain-containing protein</fullName>
    </recommendedName>
</protein>
<dbReference type="PROSITE" id="PS00300">
    <property type="entry name" value="SRP54"/>
    <property type="match status" value="1"/>
</dbReference>
<comment type="similarity">
    <text evidence="2">Belongs to the glycosyltransferase 15 family.</text>
</comment>
<keyword evidence="9" id="KW-0675">Receptor</keyword>
<comment type="caution">
    <text evidence="12">The sequence shown here is derived from an EMBL/GenBank/DDBJ whole genome shotgun (WGS) entry which is preliminary data.</text>
</comment>
<feature type="compositionally biased region" description="Acidic residues" evidence="10">
    <location>
        <begin position="542"/>
        <end position="552"/>
    </location>
</feature>
<evidence type="ECO:0000256" key="10">
    <source>
        <dbReference type="SAM" id="MobiDB-lite"/>
    </source>
</evidence>
<dbReference type="InterPro" id="IPR000897">
    <property type="entry name" value="SRP54_GTPase_dom"/>
</dbReference>
<feature type="region of interest" description="Disordered" evidence="10">
    <location>
        <begin position="537"/>
        <end position="556"/>
    </location>
</feature>
<dbReference type="SUPFAM" id="SSF64356">
    <property type="entry name" value="SNARE-like"/>
    <property type="match status" value="1"/>
</dbReference>
<keyword evidence="4" id="KW-0808">Transferase</keyword>
<dbReference type="GO" id="GO:0005525">
    <property type="term" value="F:GTP binding"/>
    <property type="evidence" value="ECO:0007669"/>
    <property type="project" value="UniProtKB-KW"/>
</dbReference>
<dbReference type="InterPro" id="IPR011012">
    <property type="entry name" value="Longin-like_dom_sf"/>
</dbReference>
<keyword evidence="8" id="KW-0472">Membrane</keyword>
<dbReference type="InterPro" id="IPR013822">
    <property type="entry name" value="Signal_recog_particl_SRP54_hlx"/>
</dbReference>
<dbReference type="SMART" id="SM00962">
    <property type="entry name" value="SRP54"/>
    <property type="match status" value="1"/>
</dbReference>
<evidence type="ECO:0000256" key="1">
    <source>
        <dbReference type="ARBA" id="ARBA00004397"/>
    </source>
</evidence>
<keyword evidence="7" id="KW-0342">GTP-binding</keyword>
<dbReference type="InterPro" id="IPR042101">
    <property type="entry name" value="SRP54_N_sf"/>
</dbReference>
<dbReference type="SMART" id="SM00382">
    <property type="entry name" value="AAA"/>
    <property type="match status" value="1"/>
</dbReference>
<dbReference type="InterPro" id="IPR007222">
    <property type="entry name" value="Sig_recog_particle_rcpt_asu_N"/>
</dbReference>
<dbReference type="PANTHER" id="PTHR43134">
    <property type="entry name" value="SIGNAL RECOGNITION PARTICLE RECEPTOR SUBUNIT ALPHA"/>
    <property type="match status" value="1"/>
</dbReference>
<keyword evidence="6" id="KW-0256">Endoplasmic reticulum</keyword>
<feature type="region of interest" description="Disordered" evidence="10">
    <location>
        <begin position="403"/>
        <end position="427"/>
    </location>
</feature>
<dbReference type="GO" id="GO:0006614">
    <property type="term" value="P:SRP-dependent cotranslational protein targeting to membrane"/>
    <property type="evidence" value="ECO:0007669"/>
    <property type="project" value="InterPro"/>
</dbReference>
<dbReference type="Pfam" id="PF00448">
    <property type="entry name" value="SRP54"/>
    <property type="match status" value="1"/>
</dbReference>
<dbReference type="InterPro" id="IPR002685">
    <property type="entry name" value="Glyco_trans_15"/>
</dbReference>
<dbReference type="Pfam" id="PF02881">
    <property type="entry name" value="SRP54_N"/>
    <property type="match status" value="1"/>
</dbReference>
<evidence type="ECO:0000256" key="4">
    <source>
        <dbReference type="ARBA" id="ARBA00022679"/>
    </source>
</evidence>
<dbReference type="Proteomes" id="UP000716291">
    <property type="component" value="Unassembled WGS sequence"/>
</dbReference>
<feature type="region of interest" description="Disordered" evidence="10">
    <location>
        <begin position="443"/>
        <end position="485"/>
    </location>
</feature>
<keyword evidence="5" id="KW-0547">Nucleotide-binding</keyword>
<evidence type="ECO:0000256" key="3">
    <source>
        <dbReference type="ARBA" id="ARBA00008531"/>
    </source>
</evidence>
<dbReference type="Pfam" id="PF04086">
    <property type="entry name" value="SRP-alpha_N"/>
    <property type="match status" value="1"/>
</dbReference>
<dbReference type="Gene3D" id="1.20.120.140">
    <property type="entry name" value="Signal recognition particle SRP54, nucleotide-binding domain"/>
    <property type="match status" value="1"/>
</dbReference>
<dbReference type="Gene3D" id="3.40.50.300">
    <property type="entry name" value="P-loop containing nucleotide triphosphate hydrolases"/>
    <property type="match status" value="1"/>
</dbReference>
<organism evidence="12 13">
    <name type="scientific">Rhizopus oryzae</name>
    <name type="common">Mucormycosis agent</name>
    <name type="synonym">Rhizopus arrhizus var. delemar</name>
    <dbReference type="NCBI Taxonomy" id="64495"/>
    <lineage>
        <taxon>Eukaryota</taxon>
        <taxon>Fungi</taxon>
        <taxon>Fungi incertae sedis</taxon>
        <taxon>Mucoromycota</taxon>
        <taxon>Mucoromycotina</taxon>
        <taxon>Mucoromycetes</taxon>
        <taxon>Mucorales</taxon>
        <taxon>Mucorineae</taxon>
        <taxon>Rhizopodaceae</taxon>
        <taxon>Rhizopus</taxon>
    </lineage>
</organism>
<dbReference type="InterPro" id="IPR029044">
    <property type="entry name" value="Nucleotide-diphossugar_trans"/>
</dbReference>
<dbReference type="GO" id="GO:0000030">
    <property type="term" value="F:mannosyltransferase activity"/>
    <property type="evidence" value="ECO:0007669"/>
    <property type="project" value="InterPro"/>
</dbReference>
<proteinExistence type="inferred from homology"/>
<dbReference type="InterPro" id="IPR027417">
    <property type="entry name" value="P-loop_NTPase"/>
</dbReference>
<feature type="compositionally biased region" description="Polar residues" evidence="10">
    <location>
        <begin position="409"/>
        <end position="427"/>
    </location>
</feature>
<dbReference type="InterPro" id="IPR003593">
    <property type="entry name" value="AAA+_ATPase"/>
</dbReference>
<dbReference type="GO" id="GO:0005785">
    <property type="term" value="C:signal recognition particle receptor complex"/>
    <property type="evidence" value="ECO:0007669"/>
    <property type="project" value="InterPro"/>
</dbReference>
<evidence type="ECO:0000259" key="11">
    <source>
        <dbReference type="PROSITE" id="PS00300"/>
    </source>
</evidence>
<dbReference type="CDD" id="cd17876">
    <property type="entry name" value="SRalpha_C"/>
    <property type="match status" value="1"/>
</dbReference>
<evidence type="ECO:0000313" key="12">
    <source>
        <dbReference type="EMBL" id="KAG1306496.1"/>
    </source>
</evidence>
<dbReference type="CDD" id="cd14826">
    <property type="entry name" value="SR_alpha_SRX"/>
    <property type="match status" value="1"/>
</dbReference>
<sequence length="1155" mass="131922">MIKRRPVLCFRLVLLLALFAVLTTFFKVATSRQRKEVRAAFVILARNSDLNGVRHAMRQLEDRFNEKFNYPYVFLNEEHFTDEFKQKTATLTRAAVHYGKIDADHWGYPDFINQTKAAECRQEMESREVIYGGSWTMALTEYMETIPTLWNATQQFMSDYPEYVQRGNESLLGLLTDDDYASYNGCHFWSNFEIGSLDFLRSIKYTRFFEHLDRQGGFFYERWGDAPVHSLAVAMMLKSSEVHFFNDIGYKHIPLMHCPTEPWHQKKCACDEKENFGGFVLWQKAFAPISGSPVQELIKNVLIEERSGTTEYIQNNYALKWTFANEVELVFVVVYQKILTLNYLEELLETVKRVFLATFQDMLGQDVMGDFSSFGPIFDRLLKQVEEKYINLKKQPRKFEDTKKFEQSLKGSQAQNTGSLPLSHSGTNAQIDEDEITKNIRALHLQGNPRGKGVKKSTSVKTNKPSEDTSQKKKKSQKQARVWDGQIAKGEMDAYDYSEKAAADDTHPDLVASQWVDESKLGQKNEKGIYEVQDIVQQQPDDGSEEEDEFDPEEKKSTGLFSYLKSFTGTRELTADTLDPVISTIREHLVAQNVATEIADHLCQSVKSSLLGKKLGSFERVSTAVRNSMEAALKRILTPKTSLDILRDIEQARSEKRPYSICFIGVNGVGKSTNLSKVCFWLLQNNYKILIAACDTFRSGAVEQLRVHARNLRALQTSGEGQVELFERGYGKDSAGIAKDAIGYAAMHHFDVVLIDTAGRMQDNEPLMRALSKLVSVNQPDKIIFVGEALVGNEAVDQLTKFNQALKDFSGLQNPRHIDGMILTKFDTIDDKVGAALSMTYITGQPIYFVGTGQTYTDLKNLKVSHVVHNAPNGTYTLADDDWNNARCDVLYMSNLPSSFPPVLIEVQYTINDLFLQRLITYSLNVVKTYHALPVVLVFGTNKISPVSLILDFHMASEQKPWLLTMPSLIWGKEMLHPIQRNHSRQRLSFMSHELPCLACHSSCWSNNRPCIAIRILKTRLSSYFIESRSRNYTLRKARATRQILKFHKEGRNRNCSTRFDEFVKKGVQYNDEVKDKVVDNSESSQSSVELDFPECLPMETRSKRTQAMADKDIKFVESFRKEQSSRMNWQFCLKSGHLCNLLVTYTTLESLRVT</sequence>
<evidence type="ECO:0000256" key="7">
    <source>
        <dbReference type="ARBA" id="ARBA00023134"/>
    </source>
</evidence>
<evidence type="ECO:0000313" key="13">
    <source>
        <dbReference type="Proteomes" id="UP000716291"/>
    </source>
</evidence>
<evidence type="ECO:0000256" key="8">
    <source>
        <dbReference type="ARBA" id="ARBA00023136"/>
    </source>
</evidence>
<gene>
    <name evidence="12" type="ORF">G6F64_007555</name>
</gene>
<evidence type="ECO:0000256" key="5">
    <source>
        <dbReference type="ARBA" id="ARBA00022741"/>
    </source>
</evidence>
<dbReference type="SMART" id="SM00963">
    <property type="entry name" value="SRP54_N"/>
    <property type="match status" value="1"/>
</dbReference>
<accession>A0A9P6X6V7</accession>